<evidence type="ECO:0000256" key="4">
    <source>
        <dbReference type="ARBA" id="ARBA00023002"/>
    </source>
</evidence>
<dbReference type="InterPro" id="IPR023753">
    <property type="entry name" value="FAD/NAD-binding_dom"/>
</dbReference>
<dbReference type="Gene3D" id="3.30.390.30">
    <property type="match status" value="1"/>
</dbReference>
<evidence type="ECO:0000256" key="3">
    <source>
        <dbReference type="ARBA" id="ARBA00022827"/>
    </source>
</evidence>
<gene>
    <name evidence="7" type="ORF">FXN61_22050</name>
</gene>
<evidence type="ECO:0000259" key="5">
    <source>
        <dbReference type="Pfam" id="PF07992"/>
    </source>
</evidence>
<protein>
    <submittedName>
        <fullName evidence="7">NAD(P)/FAD-dependent oxidoreductase</fullName>
    </submittedName>
</protein>
<evidence type="ECO:0000313" key="8">
    <source>
        <dbReference type="Proteomes" id="UP001515943"/>
    </source>
</evidence>
<keyword evidence="2" id="KW-0285">Flavoprotein</keyword>
<organism evidence="7 8">
    <name type="scientific">Lentzea indica</name>
    <dbReference type="NCBI Taxonomy" id="2604800"/>
    <lineage>
        <taxon>Bacteria</taxon>
        <taxon>Bacillati</taxon>
        <taxon>Actinomycetota</taxon>
        <taxon>Actinomycetes</taxon>
        <taxon>Pseudonocardiales</taxon>
        <taxon>Pseudonocardiaceae</taxon>
        <taxon>Lentzea</taxon>
    </lineage>
</organism>
<dbReference type="Gene3D" id="3.50.50.60">
    <property type="entry name" value="FAD/NAD(P)-binding domain"/>
    <property type="match status" value="2"/>
</dbReference>
<evidence type="ECO:0000256" key="2">
    <source>
        <dbReference type="ARBA" id="ARBA00022630"/>
    </source>
</evidence>
<sequence>MRTVAVVGASLAGLRSVEELRKQGFDGRIVVIGEEVHAPYDRPPLTKAFLAGTLPAAELALSDDDFAAEWKLGVRADRVDPSTGSVHLSSGEIVRTDGLVIATGGRPRALPGTAAMSGVHTLRTLDDAVALQADLRPGARVVVVGAGWIGAEVASTCRALDLDVTVVEAAPVPMERALGATLGALCADLHTDHGVELRLGVGVAAFAHNGSRVTGVVLRDGSHLPADVVVAGIGMEPATGWLRGSGLPLDNGVLCDTGCVTSIPSVVAVGDVARYRTPLGGHVRHEHWTNASEQPVVAVRNLLAGATIETFRPSGYVWSDQYGVRLQIAGETAGADEIAVIDGSPDDRKFVAEFRRSGQPVGIFAMNNAKLFGRMRRQLAAATG</sequence>
<dbReference type="Pfam" id="PF07992">
    <property type="entry name" value="Pyr_redox_2"/>
    <property type="match status" value="1"/>
</dbReference>
<dbReference type="InterPro" id="IPR036188">
    <property type="entry name" value="FAD/NAD-bd_sf"/>
</dbReference>
<dbReference type="RefSeq" id="WP_167976007.1">
    <property type="nucleotide sequence ID" value="NZ_VSRL01000080.1"/>
</dbReference>
<keyword evidence="8" id="KW-1185">Reference proteome</keyword>
<dbReference type="SUPFAM" id="SSF55424">
    <property type="entry name" value="FAD/NAD-linked reductases, dimerisation (C-terminal) domain"/>
    <property type="match status" value="1"/>
</dbReference>
<evidence type="ECO:0000313" key="7">
    <source>
        <dbReference type="EMBL" id="NKE59346.1"/>
    </source>
</evidence>
<proteinExistence type="predicted"/>
<comment type="caution">
    <text evidence="7">The sequence shown here is derived from an EMBL/GenBank/DDBJ whole genome shotgun (WGS) entry which is preliminary data.</text>
</comment>
<accession>A0ABX1FK31</accession>
<evidence type="ECO:0000256" key="1">
    <source>
        <dbReference type="ARBA" id="ARBA00001974"/>
    </source>
</evidence>
<feature type="domain" description="Reductase C-terminal" evidence="6">
    <location>
        <begin position="316"/>
        <end position="382"/>
    </location>
</feature>
<keyword evidence="4" id="KW-0560">Oxidoreductase</keyword>
<name>A0ABX1FK31_9PSEU</name>
<dbReference type="InterPro" id="IPR050446">
    <property type="entry name" value="FAD-oxidoreductase/Apoptosis"/>
</dbReference>
<dbReference type="EMBL" id="VSRL01000080">
    <property type="protein sequence ID" value="NKE59346.1"/>
    <property type="molecule type" value="Genomic_DNA"/>
</dbReference>
<dbReference type="PANTHER" id="PTHR43557:SF2">
    <property type="entry name" value="RIESKE DOMAIN-CONTAINING PROTEIN-RELATED"/>
    <property type="match status" value="1"/>
</dbReference>
<dbReference type="Pfam" id="PF14759">
    <property type="entry name" value="Reductase_C"/>
    <property type="match status" value="1"/>
</dbReference>
<dbReference type="InterPro" id="IPR016156">
    <property type="entry name" value="FAD/NAD-linked_Rdtase_dimer_sf"/>
</dbReference>
<dbReference type="SUPFAM" id="SSF51905">
    <property type="entry name" value="FAD/NAD(P)-binding domain"/>
    <property type="match status" value="2"/>
</dbReference>
<dbReference type="InterPro" id="IPR028202">
    <property type="entry name" value="Reductase_C"/>
</dbReference>
<keyword evidence="3" id="KW-0274">FAD</keyword>
<reference evidence="7 8" key="1">
    <citation type="submission" date="2019-08" db="EMBL/GenBank/DDBJ databases">
        <title>Lentzea from Indian Himalayas.</title>
        <authorList>
            <person name="Mandal S."/>
            <person name="Mallick Gupta A."/>
            <person name="Maiti P.K."/>
            <person name="Sarkar J."/>
            <person name="Mandal S."/>
        </authorList>
    </citation>
    <scope>NUCLEOTIDE SEQUENCE [LARGE SCALE GENOMIC DNA]</scope>
    <source>
        <strain evidence="7 8">PSKA42</strain>
    </source>
</reference>
<dbReference type="PRINTS" id="PR00368">
    <property type="entry name" value="FADPNR"/>
</dbReference>
<dbReference type="PANTHER" id="PTHR43557">
    <property type="entry name" value="APOPTOSIS-INDUCING FACTOR 1"/>
    <property type="match status" value="1"/>
</dbReference>
<comment type="cofactor">
    <cofactor evidence="1">
        <name>FAD</name>
        <dbReference type="ChEBI" id="CHEBI:57692"/>
    </cofactor>
</comment>
<dbReference type="Proteomes" id="UP001515943">
    <property type="component" value="Unassembled WGS sequence"/>
</dbReference>
<evidence type="ECO:0000259" key="6">
    <source>
        <dbReference type="Pfam" id="PF14759"/>
    </source>
</evidence>
<feature type="domain" description="FAD/NAD(P)-binding" evidence="5">
    <location>
        <begin position="3"/>
        <end position="294"/>
    </location>
</feature>